<evidence type="ECO:0000313" key="6">
    <source>
        <dbReference type="EMBL" id="UOO94318.1"/>
    </source>
</evidence>
<dbReference type="InterPro" id="IPR005471">
    <property type="entry name" value="Tscrpt_reg_IclR_N"/>
</dbReference>
<dbReference type="KEGG" id="hdo:MUK72_10080"/>
<dbReference type="PANTHER" id="PTHR30136:SF35">
    <property type="entry name" value="HTH-TYPE TRANSCRIPTIONAL REGULATOR RV1719"/>
    <property type="match status" value="1"/>
</dbReference>
<dbReference type="Proteomes" id="UP001500962">
    <property type="component" value="Unassembled WGS sequence"/>
</dbReference>
<dbReference type="InterPro" id="IPR029016">
    <property type="entry name" value="GAF-like_dom_sf"/>
</dbReference>
<accession>A0AAV3SCJ5</accession>
<dbReference type="InterPro" id="IPR036388">
    <property type="entry name" value="WH-like_DNA-bd_sf"/>
</dbReference>
<dbReference type="Gene3D" id="3.30.450.40">
    <property type="match status" value="1"/>
</dbReference>
<dbReference type="RefSeq" id="WP_244699730.1">
    <property type="nucleotide sequence ID" value="NZ_BAAADN010000002.1"/>
</dbReference>
<dbReference type="EMBL" id="BAAADN010000002">
    <property type="protein sequence ID" value="GAA0449608.1"/>
    <property type="molecule type" value="Genomic_DNA"/>
</dbReference>
<dbReference type="SUPFAM" id="SSF55781">
    <property type="entry name" value="GAF domain-like"/>
    <property type="match status" value="1"/>
</dbReference>
<dbReference type="Proteomes" id="UP000830542">
    <property type="component" value="Chromosome"/>
</dbReference>
<keyword evidence="7" id="KW-1185">Reference proteome</keyword>
<evidence type="ECO:0000259" key="4">
    <source>
        <dbReference type="PROSITE" id="PS51078"/>
    </source>
</evidence>
<dbReference type="InterPro" id="IPR050707">
    <property type="entry name" value="HTH_MetabolicPath_Reg"/>
</dbReference>
<dbReference type="GeneID" id="71762198"/>
<dbReference type="EMBL" id="CP095005">
    <property type="protein sequence ID" value="UOO94318.1"/>
    <property type="molecule type" value="Genomic_DNA"/>
</dbReference>
<dbReference type="Gene3D" id="1.10.10.10">
    <property type="entry name" value="Winged helix-like DNA-binding domain superfamily/Winged helix DNA-binding domain"/>
    <property type="match status" value="1"/>
</dbReference>
<dbReference type="InterPro" id="IPR014757">
    <property type="entry name" value="Tscrpt_reg_IclR_C"/>
</dbReference>
<dbReference type="PANTHER" id="PTHR30136">
    <property type="entry name" value="HELIX-TURN-HELIX TRANSCRIPTIONAL REGULATOR, ICLR FAMILY"/>
    <property type="match status" value="1"/>
</dbReference>
<keyword evidence="2" id="KW-0238">DNA-binding</keyword>
<evidence type="ECO:0000256" key="1">
    <source>
        <dbReference type="ARBA" id="ARBA00023015"/>
    </source>
</evidence>
<evidence type="ECO:0000256" key="2">
    <source>
        <dbReference type="ARBA" id="ARBA00023125"/>
    </source>
</evidence>
<evidence type="ECO:0000256" key="3">
    <source>
        <dbReference type="ARBA" id="ARBA00023163"/>
    </source>
</evidence>
<dbReference type="GO" id="GO:0003700">
    <property type="term" value="F:DNA-binding transcription factor activity"/>
    <property type="evidence" value="ECO:0007669"/>
    <property type="project" value="TreeGrafter"/>
</dbReference>
<keyword evidence="3" id="KW-0804">Transcription</keyword>
<dbReference type="GO" id="GO:0045892">
    <property type="term" value="P:negative regulation of DNA-templated transcription"/>
    <property type="evidence" value="ECO:0007669"/>
    <property type="project" value="TreeGrafter"/>
</dbReference>
<dbReference type="SUPFAM" id="SSF46785">
    <property type="entry name" value="Winged helix' DNA-binding domain"/>
    <property type="match status" value="1"/>
</dbReference>
<reference evidence="6" key="2">
    <citation type="submission" date="2022-04" db="EMBL/GenBank/DDBJ databases">
        <title>Sequencing and genomic assembly of Halococcus dombrowskii.</title>
        <authorList>
            <person name="Lim S.W."/>
            <person name="MacLea K.S."/>
        </authorList>
    </citation>
    <scope>NUCLEOTIDE SEQUENCE</scope>
    <source>
        <strain evidence="6">H4</strain>
    </source>
</reference>
<sequence>MDASDTVPIQSLRTAKDIVDFLVENDGAGVTETAEWIDRPLSTTHEYLNTLTGIGYLIRGDDGYYVSSLHLSVGTEVRSQDPLYAAAKPEIDKFAAETDNNIVLLKEESGYGVTLYSIENDDSMRIQPRAGNRNYLHINAGGKAILASLPHERVEAIVENVGLDAVTENTITDRETLFEELETIREVGYAVSREEDIVGIHEIAIPILVEDARNIGSILVYGPASEFTDERLTEELPEALRRLKNVLEFNLTYAQYSTTQ</sequence>
<dbReference type="InterPro" id="IPR036390">
    <property type="entry name" value="WH_DNA-bd_sf"/>
</dbReference>
<protein>
    <submittedName>
        <fullName evidence="5">IclR family transcriptional regulator</fullName>
    </submittedName>
</protein>
<proteinExistence type="predicted"/>
<gene>
    <name evidence="5" type="ORF">GCM10008985_01300</name>
    <name evidence="6" type="ORF">MUK72_10080</name>
</gene>
<reference evidence="5" key="1">
    <citation type="journal article" date="2014" name="Int. J. Syst. Evol. Microbiol.">
        <title>Complete genome sequence of Corynebacterium casei LMG S-19264T (=DSM 44701T), isolated from a smear-ripened cheese.</title>
        <authorList>
            <consortium name="US DOE Joint Genome Institute (JGI-PGF)"/>
            <person name="Walter F."/>
            <person name="Albersmeier A."/>
            <person name="Kalinowski J."/>
            <person name="Ruckert C."/>
        </authorList>
    </citation>
    <scope>NUCLEOTIDE SEQUENCE</scope>
    <source>
        <strain evidence="5">JCM 12289</strain>
    </source>
</reference>
<evidence type="ECO:0000313" key="7">
    <source>
        <dbReference type="Proteomes" id="UP000830542"/>
    </source>
</evidence>
<evidence type="ECO:0000313" key="8">
    <source>
        <dbReference type="Proteomes" id="UP001500962"/>
    </source>
</evidence>
<keyword evidence="1" id="KW-0805">Transcription regulation</keyword>
<name>A0AAV3SCJ5_HALDO</name>
<feature type="domain" description="IclR-ED" evidence="4">
    <location>
        <begin position="69"/>
        <end position="253"/>
    </location>
</feature>
<organism evidence="5 8">
    <name type="scientific">Halococcus dombrowskii</name>
    <dbReference type="NCBI Taxonomy" id="179637"/>
    <lineage>
        <taxon>Archaea</taxon>
        <taxon>Methanobacteriati</taxon>
        <taxon>Methanobacteriota</taxon>
        <taxon>Stenosarchaea group</taxon>
        <taxon>Halobacteria</taxon>
        <taxon>Halobacteriales</taxon>
        <taxon>Halococcaceae</taxon>
        <taxon>Halococcus</taxon>
    </lineage>
</organism>
<evidence type="ECO:0000313" key="5">
    <source>
        <dbReference type="EMBL" id="GAA0449608.1"/>
    </source>
</evidence>
<dbReference type="AlphaFoldDB" id="A0AAV3SCJ5"/>
<dbReference type="Pfam" id="PF09339">
    <property type="entry name" value="HTH_IclR"/>
    <property type="match status" value="1"/>
</dbReference>
<dbReference type="Pfam" id="PF01614">
    <property type="entry name" value="IclR_C"/>
    <property type="match status" value="1"/>
</dbReference>
<dbReference type="GO" id="GO:0003677">
    <property type="term" value="F:DNA binding"/>
    <property type="evidence" value="ECO:0007669"/>
    <property type="project" value="UniProtKB-KW"/>
</dbReference>
<reference evidence="5" key="3">
    <citation type="submission" date="2023-12" db="EMBL/GenBank/DDBJ databases">
        <authorList>
            <person name="Sun Q."/>
            <person name="Inoue M."/>
        </authorList>
    </citation>
    <scope>NUCLEOTIDE SEQUENCE</scope>
    <source>
        <strain evidence="5">JCM 12289</strain>
    </source>
</reference>
<dbReference type="PROSITE" id="PS51078">
    <property type="entry name" value="ICLR_ED"/>
    <property type="match status" value="1"/>
</dbReference>